<sequence>MVAKSFSGPYSNTYNSGWRNHPNFSWRGDQAALPAPNIAGPSQIVPYTIQGGLGPSQYANHMVPAQKKNLEDNFQQLSTNFQQLSTNFQQFMQSQAAINSQNSQAIAEIRGSVTRLTTTMSAQEKGKFPAQSQPNPQGQNHQFQNMAGDSNVKQVKAITTLRSGKVIGIPAQEVENNGNTSKPLSENEAHDPLKSESVPSTTLAPFPQRLAPLHKDKHHAEILEIFKQVRINIPLLNDIQQIPTYAKFLKDLCTVKRKLNVQKKAFLTEQVSAIIQTNTPPKYKDPVSPTIACMIGSSKIGQALLDLGSSVNLLPYNVYVQLGLGEWKPTSITLQLADRSIKIPRGVVEDVLVQVDKLYYPVDFVVLDMQLTNHSTFQAPVILGRPFLATSNALINCRSGVLKLSFGNMTLELNIFNLCRQPQEVEEVHEVNLLENFIDENSAHYFQLIDSLEEFEEDLKIFDNVNDSSFVSSIGQQVTPPWRPKFEQLPPLASTLKPSEEQSPTLDFKPLPLELKYAFLGPQSTFPVVISSHLTSEQEDKLLEVLKKHKKSIGWTMADIKGISPLECTHRIYLEDEAKPSREMQRRLNPTMKEVVKGEVLKLLDVGIIYPISDSKWVSPFM</sequence>
<feature type="region of interest" description="Disordered" evidence="1">
    <location>
        <begin position="121"/>
        <end position="144"/>
    </location>
</feature>
<dbReference type="CDD" id="cd00303">
    <property type="entry name" value="retropepsin_like"/>
    <property type="match status" value="1"/>
</dbReference>
<accession>A0A922J6D6</accession>
<feature type="region of interest" description="Disordered" evidence="1">
    <location>
        <begin position="169"/>
        <end position="204"/>
    </location>
</feature>
<dbReference type="Proteomes" id="UP000811246">
    <property type="component" value="Chromosome 9"/>
</dbReference>
<protein>
    <submittedName>
        <fullName evidence="2">Uncharacterized protein</fullName>
    </submittedName>
</protein>
<feature type="compositionally biased region" description="Basic and acidic residues" evidence="1">
    <location>
        <begin position="185"/>
        <end position="194"/>
    </location>
</feature>
<evidence type="ECO:0000313" key="3">
    <source>
        <dbReference type="Proteomes" id="UP000811246"/>
    </source>
</evidence>
<proteinExistence type="predicted"/>
<organism evidence="2 3">
    <name type="scientific">Carya illinoinensis</name>
    <name type="common">Pecan</name>
    <dbReference type="NCBI Taxonomy" id="32201"/>
    <lineage>
        <taxon>Eukaryota</taxon>
        <taxon>Viridiplantae</taxon>
        <taxon>Streptophyta</taxon>
        <taxon>Embryophyta</taxon>
        <taxon>Tracheophyta</taxon>
        <taxon>Spermatophyta</taxon>
        <taxon>Magnoliopsida</taxon>
        <taxon>eudicotyledons</taxon>
        <taxon>Gunneridae</taxon>
        <taxon>Pentapetalae</taxon>
        <taxon>rosids</taxon>
        <taxon>fabids</taxon>
        <taxon>Fagales</taxon>
        <taxon>Juglandaceae</taxon>
        <taxon>Carya</taxon>
    </lineage>
</organism>
<evidence type="ECO:0000256" key="1">
    <source>
        <dbReference type="SAM" id="MobiDB-lite"/>
    </source>
</evidence>
<dbReference type="PANTHER" id="PTHR33067:SF32">
    <property type="entry name" value="ASPARTIC PEPTIDASE DDI1-TYPE DOMAIN-CONTAINING PROTEIN"/>
    <property type="match status" value="1"/>
</dbReference>
<dbReference type="PANTHER" id="PTHR33067">
    <property type="entry name" value="RNA-DIRECTED DNA POLYMERASE-RELATED"/>
    <property type="match status" value="1"/>
</dbReference>
<name>A0A922J6D6_CARIL</name>
<feature type="compositionally biased region" description="Polar residues" evidence="1">
    <location>
        <begin position="174"/>
        <end position="184"/>
    </location>
</feature>
<dbReference type="AlphaFoldDB" id="A0A922J6D6"/>
<dbReference type="EMBL" id="CM031833">
    <property type="protein sequence ID" value="KAG6696381.1"/>
    <property type="molecule type" value="Genomic_DNA"/>
</dbReference>
<comment type="caution">
    <text evidence="2">The sequence shown here is derived from an EMBL/GenBank/DDBJ whole genome shotgun (WGS) entry which is preliminary data.</text>
</comment>
<evidence type="ECO:0000313" key="2">
    <source>
        <dbReference type="EMBL" id="KAG6696381.1"/>
    </source>
</evidence>
<reference evidence="2" key="1">
    <citation type="submission" date="2021-01" db="EMBL/GenBank/DDBJ databases">
        <authorList>
            <person name="Lovell J.T."/>
            <person name="Bentley N."/>
            <person name="Bhattarai G."/>
            <person name="Jenkins J.W."/>
            <person name="Sreedasyam A."/>
            <person name="Alarcon Y."/>
            <person name="Bock C."/>
            <person name="Boston L."/>
            <person name="Carlson J."/>
            <person name="Cervantes K."/>
            <person name="Clermont K."/>
            <person name="Krom N."/>
            <person name="Kubenka K."/>
            <person name="Mamidi S."/>
            <person name="Mattison C."/>
            <person name="Monteros M."/>
            <person name="Pisani C."/>
            <person name="Plott C."/>
            <person name="Rajasekar S."/>
            <person name="Rhein H.S."/>
            <person name="Rohla C."/>
            <person name="Song M."/>
            <person name="Hilaire R.S."/>
            <person name="Shu S."/>
            <person name="Wells L."/>
            <person name="Wang X."/>
            <person name="Webber J."/>
            <person name="Heerema R.J."/>
            <person name="Klein P."/>
            <person name="Conner P."/>
            <person name="Grauke L."/>
            <person name="Grimwood J."/>
            <person name="Schmutz J."/>
            <person name="Randall J.J."/>
        </authorList>
    </citation>
    <scope>NUCLEOTIDE SEQUENCE</scope>
    <source>
        <tissue evidence="2">Leaf</tissue>
    </source>
</reference>
<gene>
    <name evidence="2" type="ORF">I3842_09G145600</name>
</gene>
<feature type="compositionally biased region" description="Polar residues" evidence="1">
    <location>
        <begin position="130"/>
        <end position="144"/>
    </location>
</feature>